<dbReference type="Proteomes" id="UP000177507">
    <property type="component" value="Unassembled WGS sequence"/>
</dbReference>
<comment type="subcellular location">
    <subcellularLocation>
        <location evidence="1">Cell membrane</location>
        <topology evidence="1">Multi-pass membrane protein</topology>
    </subcellularLocation>
</comment>
<feature type="transmembrane region" description="Helical" evidence="10">
    <location>
        <begin position="173"/>
        <end position="195"/>
    </location>
</feature>
<evidence type="ECO:0000256" key="5">
    <source>
        <dbReference type="ARBA" id="ARBA00022670"/>
    </source>
</evidence>
<keyword evidence="8 10" id="KW-1133">Transmembrane helix</keyword>
<evidence type="ECO:0000256" key="10">
    <source>
        <dbReference type="SAM" id="Phobius"/>
    </source>
</evidence>
<dbReference type="AlphaFoldDB" id="A0A1F8EV74"/>
<keyword evidence="7" id="KW-0378">Hydrolase</keyword>
<comment type="caution">
    <text evidence="11">The sequence shown here is derived from an EMBL/GenBank/DDBJ whole genome shotgun (WGS) entry which is preliminary data.</text>
</comment>
<reference evidence="11 12" key="1">
    <citation type="journal article" date="2016" name="Nat. Commun.">
        <title>Thousands of microbial genomes shed light on interconnected biogeochemical processes in an aquifer system.</title>
        <authorList>
            <person name="Anantharaman K."/>
            <person name="Brown C.T."/>
            <person name="Hug L.A."/>
            <person name="Sharon I."/>
            <person name="Castelle C.J."/>
            <person name="Probst A.J."/>
            <person name="Thomas B.C."/>
            <person name="Singh A."/>
            <person name="Wilkins M.J."/>
            <person name="Karaoz U."/>
            <person name="Brodie E.L."/>
            <person name="Williams K.H."/>
            <person name="Hubbard S.S."/>
            <person name="Banfield J.F."/>
        </authorList>
    </citation>
    <scope>NUCLEOTIDE SEQUENCE [LARGE SCALE GENOMIC DNA]</scope>
</reference>
<dbReference type="STRING" id="1802668.A2831_01900"/>
<sequence>MFLVILGFVPSLVWLAFYIKKDLRPEPKYLISKTFLMGIIMAPLAVAAQWIFRDMAISLVPGYDLQSSVVFFLWAALVEEVVKFLVVRFVVLHNSEFDEPLDAMVYMISAALGFAAVENILILFQAAPHGTEAAIQIWLLRFVGATLLHAVASATVGYLLALSWFYNRHSGKLIALGLAMATIMHLIFNVILLAGNGKPEGFLYSTIFLIFMAGIVAVLFVKLKKRELLGPRYA</sequence>
<dbReference type="PANTHER" id="PTHR36844">
    <property type="entry name" value="PROTEASE PRSW"/>
    <property type="match status" value="1"/>
</dbReference>
<evidence type="ECO:0000256" key="2">
    <source>
        <dbReference type="ARBA" id="ARBA00009165"/>
    </source>
</evidence>
<proteinExistence type="inferred from homology"/>
<dbReference type="PANTHER" id="PTHR36844:SF1">
    <property type="entry name" value="PROTEASE PRSW"/>
    <property type="match status" value="1"/>
</dbReference>
<dbReference type="PIRSF" id="PIRSF016933">
    <property type="entry name" value="PrsW"/>
    <property type="match status" value="1"/>
</dbReference>
<evidence type="ECO:0000256" key="3">
    <source>
        <dbReference type="ARBA" id="ARBA00018997"/>
    </source>
</evidence>
<evidence type="ECO:0000256" key="9">
    <source>
        <dbReference type="ARBA" id="ARBA00023136"/>
    </source>
</evidence>
<dbReference type="EMBL" id="MGJI01000017">
    <property type="protein sequence ID" value="OGN04775.1"/>
    <property type="molecule type" value="Genomic_DNA"/>
</dbReference>
<keyword evidence="9 10" id="KW-0472">Membrane</keyword>
<dbReference type="GO" id="GO:0005886">
    <property type="term" value="C:plasma membrane"/>
    <property type="evidence" value="ECO:0007669"/>
    <property type="project" value="UniProtKB-SubCell"/>
</dbReference>
<dbReference type="GO" id="GO:0008233">
    <property type="term" value="F:peptidase activity"/>
    <property type="evidence" value="ECO:0007669"/>
    <property type="project" value="UniProtKB-KW"/>
</dbReference>
<feature type="transmembrane region" description="Helical" evidence="10">
    <location>
        <begin position="138"/>
        <end position="161"/>
    </location>
</feature>
<keyword evidence="4" id="KW-1003">Cell membrane</keyword>
<comment type="similarity">
    <text evidence="2">Belongs to the protease PrsW family.</text>
</comment>
<gene>
    <name evidence="11" type="ORF">A2831_01900</name>
</gene>
<name>A0A1F8EV74_9BACT</name>
<evidence type="ECO:0000256" key="4">
    <source>
        <dbReference type="ARBA" id="ARBA00022475"/>
    </source>
</evidence>
<evidence type="ECO:0000256" key="8">
    <source>
        <dbReference type="ARBA" id="ARBA00022989"/>
    </source>
</evidence>
<dbReference type="Pfam" id="PF13367">
    <property type="entry name" value="PrsW-protease"/>
    <property type="match status" value="1"/>
</dbReference>
<evidence type="ECO:0000313" key="12">
    <source>
        <dbReference type="Proteomes" id="UP000177507"/>
    </source>
</evidence>
<feature type="transmembrane region" description="Helical" evidence="10">
    <location>
        <begin position="103"/>
        <end position="126"/>
    </location>
</feature>
<organism evidence="11 12">
    <name type="scientific">Candidatus Yanofskybacteria bacterium RIFCSPHIGHO2_01_FULL_44_17</name>
    <dbReference type="NCBI Taxonomy" id="1802668"/>
    <lineage>
        <taxon>Bacteria</taxon>
        <taxon>Candidatus Yanofskyibacteriota</taxon>
    </lineage>
</organism>
<evidence type="ECO:0000256" key="7">
    <source>
        <dbReference type="ARBA" id="ARBA00022801"/>
    </source>
</evidence>
<feature type="transmembrane region" description="Helical" evidence="10">
    <location>
        <begin position="35"/>
        <end position="52"/>
    </location>
</feature>
<dbReference type="GO" id="GO:0006508">
    <property type="term" value="P:proteolysis"/>
    <property type="evidence" value="ECO:0007669"/>
    <property type="project" value="UniProtKB-KW"/>
</dbReference>
<accession>A0A1F8EV74</accession>
<evidence type="ECO:0000313" key="11">
    <source>
        <dbReference type="EMBL" id="OGN04775.1"/>
    </source>
</evidence>
<evidence type="ECO:0000256" key="6">
    <source>
        <dbReference type="ARBA" id="ARBA00022692"/>
    </source>
</evidence>
<feature type="transmembrane region" description="Helical" evidence="10">
    <location>
        <begin position="72"/>
        <end position="91"/>
    </location>
</feature>
<keyword evidence="6 10" id="KW-0812">Transmembrane</keyword>
<protein>
    <recommendedName>
        <fullName evidence="3">Protease PrsW</fullName>
    </recommendedName>
</protein>
<dbReference type="InterPro" id="IPR026898">
    <property type="entry name" value="PrsW"/>
</dbReference>
<keyword evidence="5" id="KW-0645">Protease</keyword>
<feature type="transmembrane region" description="Helical" evidence="10">
    <location>
        <begin position="201"/>
        <end position="221"/>
    </location>
</feature>
<evidence type="ECO:0000256" key="1">
    <source>
        <dbReference type="ARBA" id="ARBA00004651"/>
    </source>
</evidence>
<feature type="transmembrane region" description="Helical" evidence="10">
    <location>
        <begin position="6"/>
        <end position="23"/>
    </location>
</feature>
<dbReference type="InterPro" id="IPR023596">
    <property type="entry name" value="Peptidase_PrsW_arch/bac"/>
</dbReference>